<protein>
    <submittedName>
        <fullName evidence="2">Uu.00g070230.m01.CDS01</fullName>
    </submittedName>
</protein>
<proteinExistence type="predicted"/>
<keyword evidence="1" id="KW-0472">Membrane</keyword>
<evidence type="ECO:0000256" key="1">
    <source>
        <dbReference type="SAM" id="Phobius"/>
    </source>
</evidence>
<reference evidence="2" key="1">
    <citation type="submission" date="2023-10" db="EMBL/GenBank/DDBJ databases">
        <authorList>
            <person name="Hackl T."/>
        </authorList>
    </citation>
    <scope>NUCLEOTIDE SEQUENCE</scope>
</reference>
<dbReference type="Proteomes" id="UP001295740">
    <property type="component" value="Unassembled WGS sequence"/>
</dbReference>
<dbReference type="AlphaFoldDB" id="A0AAI8VVV6"/>
<accession>A0AAI8VVV6</accession>
<gene>
    <name evidence="2" type="ORF">KHLLAP_LOCUS11866</name>
</gene>
<evidence type="ECO:0000313" key="2">
    <source>
        <dbReference type="EMBL" id="CAJ2511398.1"/>
    </source>
</evidence>
<evidence type="ECO:0000313" key="3">
    <source>
        <dbReference type="Proteomes" id="UP001295740"/>
    </source>
</evidence>
<feature type="transmembrane region" description="Helical" evidence="1">
    <location>
        <begin position="20"/>
        <end position="36"/>
    </location>
</feature>
<keyword evidence="1" id="KW-0812">Transmembrane</keyword>
<comment type="caution">
    <text evidence="2">The sequence shown here is derived from an EMBL/GenBank/DDBJ whole genome shotgun (WGS) entry which is preliminary data.</text>
</comment>
<organism evidence="2 3">
    <name type="scientific">Anthostomella pinea</name>
    <dbReference type="NCBI Taxonomy" id="933095"/>
    <lineage>
        <taxon>Eukaryota</taxon>
        <taxon>Fungi</taxon>
        <taxon>Dikarya</taxon>
        <taxon>Ascomycota</taxon>
        <taxon>Pezizomycotina</taxon>
        <taxon>Sordariomycetes</taxon>
        <taxon>Xylariomycetidae</taxon>
        <taxon>Xylariales</taxon>
        <taxon>Xylariaceae</taxon>
        <taxon>Anthostomella</taxon>
    </lineage>
</organism>
<name>A0AAI8VVV6_9PEZI</name>
<sequence length="111" mass="12900">MTTDYILDTGLHPQRWHSSIWILLLTTLATVFFQVFRRSTLPSNAPKWFKNGDWPVMGTLRFYKTRGDWFIDALRSSPTGNFSFYVGKKQVVGLSGPEGRKTFFESRDLNF</sequence>
<dbReference type="EMBL" id="CAUWAG010000018">
    <property type="protein sequence ID" value="CAJ2511398.1"/>
    <property type="molecule type" value="Genomic_DNA"/>
</dbReference>
<keyword evidence="1" id="KW-1133">Transmembrane helix</keyword>
<keyword evidence="3" id="KW-1185">Reference proteome</keyword>